<reference evidence="3" key="1">
    <citation type="journal article" date="2019" name="Int. J. Syst. Evol. Microbiol.">
        <title>The Global Catalogue of Microorganisms (GCM) 10K type strain sequencing project: providing services to taxonomists for standard genome sequencing and annotation.</title>
        <authorList>
            <consortium name="The Broad Institute Genomics Platform"/>
            <consortium name="The Broad Institute Genome Sequencing Center for Infectious Disease"/>
            <person name="Wu L."/>
            <person name="Ma J."/>
        </authorList>
    </citation>
    <scope>NUCLEOTIDE SEQUENCE [LARGE SCALE GENOMIC DNA]</scope>
    <source>
        <strain evidence="3">CCUG 48216</strain>
    </source>
</reference>
<feature type="transmembrane region" description="Helical" evidence="1">
    <location>
        <begin position="12"/>
        <end position="31"/>
    </location>
</feature>
<proteinExistence type="predicted"/>
<feature type="transmembrane region" description="Helical" evidence="1">
    <location>
        <begin position="107"/>
        <end position="132"/>
    </location>
</feature>
<evidence type="ECO:0000313" key="3">
    <source>
        <dbReference type="Proteomes" id="UP001597211"/>
    </source>
</evidence>
<dbReference type="EMBL" id="JBHTKZ010000030">
    <property type="protein sequence ID" value="MFD1182701.1"/>
    <property type="molecule type" value="Genomic_DNA"/>
</dbReference>
<feature type="transmembrane region" description="Helical" evidence="1">
    <location>
        <begin position="74"/>
        <end position="95"/>
    </location>
</feature>
<keyword evidence="1" id="KW-0812">Transmembrane</keyword>
<dbReference type="RefSeq" id="WP_240269972.1">
    <property type="nucleotide sequence ID" value="NZ_JAKSXN010000035.1"/>
</dbReference>
<keyword evidence="3" id="KW-1185">Reference proteome</keyword>
<accession>A0ABW3SEM9</accession>
<protein>
    <submittedName>
        <fullName evidence="2">Uncharacterized protein</fullName>
    </submittedName>
</protein>
<keyword evidence="1" id="KW-1133">Transmembrane helix</keyword>
<sequence length="138" mass="16021">MNSMWKINGVSVLYAFSLFIQVELLINVYRLERVIGITNMNRYVPIPILIIFILTSILAYFLTKFQLNHKKIKYMTTVLWIPYFLIFIKLFAYYYPITNPQEMPLPGIGLVIIVASCLYPLYIALLTFCASLKARGPL</sequence>
<dbReference type="Proteomes" id="UP001597211">
    <property type="component" value="Unassembled WGS sequence"/>
</dbReference>
<comment type="caution">
    <text evidence="2">The sequence shown here is derived from an EMBL/GenBank/DDBJ whole genome shotgun (WGS) entry which is preliminary data.</text>
</comment>
<name>A0ABW3SEM9_9BACL</name>
<evidence type="ECO:0000313" key="2">
    <source>
        <dbReference type="EMBL" id="MFD1182701.1"/>
    </source>
</evidence>
<gene>
    <name evidence="2" type="ORF">ACFQ2Z_15185</name>
</gene>
<organism evidence="2 3">
    <name type="scientific">Paenibacillus timonensis</name>
    <dbReference type="NCBI Taxonomy" id="225915"/>
    <lineage>
        <taxon>Bacteria</taxon>
        <taxon>Bacillati</taxon>
        <taxon>Bacillota</taxon>
        <taxon>Bacilli</taxon>
        <taxon>Bacillales</taxon>
        <taxon>Paenibacillaceae</taxon>
        <taxon>Paenibacillus</taxon>
    </lineage>
</organism>
<feature type="transmembrane region" description="Helical" evidence="1">
    <location>
        <begin position="43"/>
        <end position="62"/>
    </location>
</feature>
<keyword evidence="1" id="KW-0472">Membrane</keyword>
<evidence type="ECO:0000256" key="1">
    <source>
        <dbReference type="SAM" id="Phobius"/>
    </source>
</evidence>